<proteinExistence type="predicted"/>
<organism evidence="1 2">
    <name type="scientific">Nocardioides baculatus</name>
    <dbReference type="NCBI Taxonomy" id="2801337"/>
    <lineage>
        <taxon>Bacteria</taxon>
        <taxon>Bacillati</taxon>
        <taxon>Actinomycetota</taxon>
        <taxon>Actinomycetes</taxon>
        <taxon>Propionibacteriales</taxon>
        <taxon>Nocardioidaceae</taxon>
        <taxon>Nocardioides</taxon>
    </lineage>
</organism>
<accession>A0ABS1L9U2</accession>
<evidence type="ECO:0000313" key="2">
    <source>
        <dbReference type="Proteomes" id="UP000636918"/>
    </source>
</evidence>
<keyword evidence="2" id="KW-1185">Reference proteome</keyword>
<evidence type="ECO:0000313" key="1">
    <source>
        <dbReference type="EMBL" id="MBL0748455.1"/>
    </source>
</evidence>
<dbReference type="Proteomes" id="UP000636918">
    <property type="component" value="Unassembled WGS sequence"/>
</dbReference>
<dbReference type="PROSITE" id="PS51257">
    <property type="entry name" value="PROKAR_LIPOPROTEIN"/>
    <property type="match status" value="1"/>
</dbReference>
<sequence>MTGVGRIAAAAALLLASGCTIPRYEPDPVPLKGCGPVGYADVMGHRPPYGAVQLASFSNDHAMCAGRWVPGADEWLVPQGMTIAGGTAYVASFDGTKLAGQRLCTMQSMDLKSGELIRARYPVVGRVGPRKPTECRHGGGVVVDEHGVWLAETLRLWLLDPETLEPKRGWALTDPVRGSFAVFGKDGRLGLGRFRADNPARLWWFDVDAMLASSAYVLDEGDAVDAVRIPPDTQGALWAELGGVGPGLWLARSNTSCGVLVGPDGISRGFLPGAEGMALTGPDHLWVVSESGSRLYQEKGRPMTPMLARFDTSEISEWREPTCSP</sequence>
<dbReference type="EMBL" id="JAERSG010000003">
    <property type="protein sequence ID" value="MBL0748455.1"/>
    <property type="molecule type" value="Genomic_DNA"/>
</dbReference>
<protein>
    <submittedName>
        <fullName evidence="1">Uncharacterized protein</fullName>
    </submittedName>
</protein>
<comment type="caution">
    <text evidence="1">The sequence shown here is derived from an EMBL/GenBank/DDBJ whole genome shotgun (WGS) entry which is preliminary data.</text>
</comment>
<gene>
    <name evidence="1" type="ORF">JI751_12610</name>
</gene>
<reference evidence="1 2" key="1">
    <citation type="submission" date="2021-01" db="EMBL/GenBank/DDBJ databases">
        <title>Genome seq and assembly of Nocardiodes sp. G10.</title>
        <authorList>
            <person name="Chhetri G."/>
        </authorList>
    </citation>
    <scope>NUCLEOTIDE SEQUENCE [LARGE SCALE GENOMIC DNA]</scope>
    <source>
        <strain evidence="1 2">G10</strain>
    </source>
</reference>
<dbReference type="RefSeq" id="WP_201936750.1">
    <property type="nucleotide sequence ID" value="NZ_JAERSG010000003.1"/>
</dbReference>
<name>A0ABS1L9U2_9ACTN</name>